<organism evidence="2 3">
    <name type="scientific">Limimaricola soesokkakensis</name>
    <dbReference type="NCBI Taxonomy" id="1343159"/>
    <lineage>
        <taxon>Bacteria</taxon>
        <taxon>Pseudomonadati</taxon>
        <taxon>Pseudomonadota</taxon>
        <taxon>Alphaproteobacteria</taxon>
        <taxon>Rhodobacterales</taxon>
        <taxon>Paracoccaceae</taxon>
        <taxon>Limimaricola</taxon>
    </lineage>
</organism>
<dbReference type="Proteomes" id="UP000240624">
    <property type="component" value="Unassembled WGS sequence"/>
</dbReference>
<name>A0A1X6ZLI3_9RHOB</name>
<accession>A0A1X6ZLI3</accession>
<dbReference type="OrthoDB" id="159440at2"/>
<gene>
    <name evidence="1" type="ORF">CLV79_107126</name>
    <name evidence="2" type="ORF">LOS8367_02614</name>
</gene>
<evidence type="ECO:0000313" key="3">
    <source>
        <dbReference type="Proteomes" id="UP000193495"/>
    </source>
</evidence>
<dbReference type="Proteomes" id="UP000193495">
    <property type="component" value="Unassembled WGS sequence"/>
</dbReference>
<dbReference type="EMBL" id="FWFY01000008">
    <property type="protein sequence ID" value="SLN55374.1"/>
    <property type="molecule type" value="Genomic_DNA"/>
</dbReference>
<reference evidence="2 3" key="1">
    <citation type="submission" date="2017-03" db="EMBL/GenBank/DDBJ databases">
        <authorList>
            <person name="Afonso C.L."/>
            <person name="Miller P.J."/>
            <person name="Scott M.A."/>
            <person name="Spackman E."/>
            <person name="Goraichik I."/>
            <person name="Dimitrov K.M."/>
            <person name="Suarez D.L."/>
            <person name="Swayne D.E."/>
        </authorList>
    </citation>
    <scope>NUCLEOTIDE SEQUENCE [LARGE SCALE GENOMIC DNA]</scope>
    <source>
        <strain evidence="2 3">CECT 8367</strain>
    </source>
</reference>
<evidence type="ECO:0000313" key="4">
    <source>
        <dbReference type="Proteomes" id="UP000240624"/>
    </source>
</evidence>
<evidence type="ECO:0000313" key="1">
    <source>
        <dbReference type="EMBL" id="PSK85896.1"/>
    </source>
</evidence>
<dbReference type="AlphaFoldDB" id="A0A1X6ZLI3"/>
<reference evidence="1 4" key="2">
    <citation type="submission" date="2018-03" db="EMBL/GenBank/DDBJ databases">
        <title>Genomic Encyclopedia of Archaeal and Bacterial Type Strains, Phase II (KMG-II): from individual species to whole genera.</title>
        <authorList>
            <person name="Goeker M."/>
        </authorList>
    </citation>
    <scope>NUCLEOTIDE SEQUENCE [LARGE SCALE GENOMIC DNA]</scope>
    <source>
        <strain evidence="1 4">DSM 29956</strain>
    </source>
</reference>
<sequence>MTGARRLFRFLSRRHPVAALLLALAVAAGLGFGWQVGTATTRLFAPTHAERPIEPWMTPRYVARSYGLPPSIVFNLLPADPHARPHEGPMTLSDVLGDGPELEQFRHRIEAARAEMEGASQ</sequence>
<keyword evidence="4" id="KW-1185">Reference proteome</keyword>
<dbReference type="RefSeq" id="WP_085896938.1">
    <property type="nucleotide sequence ID" value="NZ_FWFY01000008.1"/>
</dbReference>
<protein>
    <submittedName>
        <fullName evidence="2">Uncharacterized protein</fullName>
    </submittedName>
</protein>
<evidence type="ECO:0000313" key="2">
    <source>
        <dbReference type="EMBL" id="SLN55374.1"/>
    </source>
</evidence>
<proteinExistence type="predicted"/>
<dbReference type="EMBL" id="PYGB01000007">
    <property type="protein sequence ID" value="PSK85896.1"/>
    <property type="molecule type" value="Genomic_DNA"/>
</dbReference>